<keyword evidence="2" id="KW-1133">Transmembrane helix</keyword>
<sequence length="174" mass="19050">MAMATVSSSSLHLSLRSTTLPGAQIHRQRALPQCRISSSVRRVVSKRNLLVRAADNDQSSESENRRLEELEARLGVGRKSRREAGGGVAEAPPAPKPRVPAKAWDDMSLPEKAWELYIGEKGALFWLNKLAYASIFLIIGGWIVFRFIGPALGWYELDSGLLPPSQVLSGTAGR</sequence>
<dbReference type="EMBL" id="CM026428">
    <property type="protein sequence ID" value="KAG0567640.1"/>
    <property type="molecule type" value="Genomic_DNA"/>
</dbReference>
<name>A0A8T0H8U2_CERPU</name>
<accession>A0A8T0H8U2</accession>
<dbReference type="PANTHER" id="PTHR36347:SF1">
    <property type="entry name" value="EXPRESSED PROTEIN"/>
    <property type="match status" value="1"/>
</dbReference>
<gene>
    <name evidence="3" type="ORF">KC19_7G150500</name>
</gene>
<comment type="caution">
    <text evidence="3">The sequence shown here is derived from an EMBL/GenBank/DDBJ whole genome shotgun (WGS) entry which is preliminary data.</text>
</comment>
<dbReference type="AlphaFoldDB" id="A0A8T0H8U2"/>
<evidence type="ECO:0000256" key="2">
    <source>
        <dbReference type="SAM" id="Phobius"/>
    </source>
</evidence>
<reference evidence="3" key="1">
    <citation type="submission" date="2020-06" db="EMBL/GenBank/DDBJ databases">
        <title>WGS assembly of Ceratodon purpureus strain R40.</title>
        <authorList>
            <person name="Carey S.B."/>
            <person name="Jenkins J."/>
            <person name="Shu S."/>
            <person name="Lovell J.T."/>
            <person name="Sreedasyam A."/>
            <person name="Maumus F."/>
            <person name="Tiley G.P."/>
            <person name="Fernandez-Pozo N."/>
            <person name="Barry K."/>
            <person name="Chen C."/>
            <person name="Wang M."/>
            <person name="Lipzen A."/>
            <person name="Daum C."/>
            <person name="Saski C.A."/>
            <person name="Payton A.C."/>
            <person name="Mcbreen J.C."/>
            <person name="Conrad R.E."/>
            <person name="Kollar L.M."/>
            <person name="Olsson S."/>
            <person name="Huttunen S."/>
            <person name="Landis J.B."/>
            <person name="Wickett N.J."/>
            <person name="Johnson M.G."/>
            <person name="Rensing S.A."/>
            <person name="Grimwood J."/>
            <person name="Schmutz J."/>
            <person name="Mcdaniel S.F."/>
        </authorList>
    </citation>
    <scope>NUCLEOTIDE SEQUENCE</scope>
    <source>
        <strain evidence="3">R40</strain>
    </source>
</reference>
<protein>
    <submittedName>
        <fullName evidence="3">Uncharacterized protein</fullName>
    </submittedName>
</protein>
<dbReference type="Proteomes" id="UP000822688">
    <property type="component" value="Chromosome 7"/>
</dbReference>
<evidence type="ECO:0000313" key="4">
    <source>
        <dbReference type="Proteomes" id="UP000822688"/>
    </source>
</evidence>
<dbReference type="PANTHER" id="PTHR36347">
    <property type="entry name" value="EXPRESSED PROTEIN"/>
    <property type="match status" value="1"/>
</dbReference>
<dbReference type="GO" id="GO:0009507">
    <property type="term" value="C:chloroplast"/>
    <property type="evidence" value="ECO:0007669"/>
    <property type="project" value="TreeGrafter"/>
</dbReference>
<evidence type="ECO:0000256" key="1">
    <source>
        <dbReference type="SAM" id="MobiDB-lite"/>
    </source>
</evidence>
<feature type="transmembrane region" description="Helical" evidence="2">
    <location>
        <begin position="130"/>
        <end position="155"/>
    </location>
</feature>
<keyword evidence="2" id="KW-0812">Transmembrane</keyword>
<dbReference type="Pfam" id="PF10999">
    <property type="entry name" value="DUF2839"/>
    <property type="match status" value="1"/>
</dbReference>
<feature type="region of interest" description="Disordered" evidence="1">
    <location>
        <begin position="77"/>
        <end position="102"/>
    </location>
</feature>
<proteinExistence type="predicted"/>
<keyword evidence="2" id="KW-0472">Membrane</keyword>
<dbReference type="InterPro" id="IPR021262">
    <property type="entry name" value="DUF2839"/>
</dbReference>
<evidence type="ECO:0000313" key="3">
    <source>
        <dbReference type="EMBL" id="KAG0567640.1"/>
    </source>
</evidence>
<keyword evidence="4" id="KW-1185">Reference proteome</keyword>
<organism evidence="3 4">
    <name type="scientific">Ceratodon purpureus</name>
    <name type="common">Fire moss</name>
    <name type="synonym">Dicranum purpureum</name>
    <dbReference type="NCBI Taxonomy" id="3225"/>
    <lineage>
        <taxon>Eukaryota</taxon>
        <taxon>Viridiplantae</taxon>
        <taxon>Streptophyta</taxon>
        <taxon>Embryophyta</taxon>
        <taxon>Bryophyta</taxon>
        <taxon>Bryophytina</taxon>
        <taxon>Bryopsida</taxon>
        <taxon>Dicranidae</taxon>
        <taxon>Pseudoditrichales</taxon>
        <taxon>Ditrichaceae</taxon>
        <taxon>Ceratodon</taxon>
    </lineage>
</organism>